<feature type="region of interest" description="Disordered" evidence="1">
    <location>
        <begin position="92"/>
        <end position="120"/>
    </location>
</feature>
<keyword evidence="2" id="KW-0472">Membrane</keyword>
<sequence>MSKSTFMVALLALVFCLASTVSAAERYNPGSPFNCTVFKANCGKLTGETFGKNSSYSGPSAQCNVTNLEAAKPLCGLNVLCMATFTGRNPNVSTPLPTPSGNSTNGNSTNGTNTPTIGNPNMYSFSTEDLTEQLIGMYDTGKCPKNAAIAQAATSLTALVVMASLVSMMANML</sequence>
<protein>
    <submittedName>
        <fullName evidence="4">Uncharacterized protein</fullName>
    </submittedName>
</protein>
<feature type="compositionally biased region" description="Low complexity" evidence="1">
    <location>
        <begin position="99"/>
        <end position="120"/>
    </location>
</feature>
<evidence type="ECO:0000313" key="5">
    <source>
        <dbReference type="Proteomes" id="UP000780801"/>
    </source>
</evidence>
<proteinExistence type="predicted"/>
<comment type="caution">
    <text evidence="4">The sequence shown here is derived from an EMBL/GenBank/DDBJ whole genome shotgun (WGS) entry which is preliminary data.</text>
</comment>
<reference evidence="4" key="1">
    <citation type="journal article" date="2020" name="Fungal Divers.">
        <title>Resolving the Mortierellaceae phylogeny through synthesis of multi-gene phylogenetics and phylogenomics.</title>
        <authorList>
            <person name="Vandepol N."/>
            <person name="Liber J."/>
            <person name="Desiro A."/>
            <person name="Na H."/>
            <person name="Kennedy M."/>
            <person name="Barry K."/>
            <person name="Grigoriev I.V."/>
            <person name="Miller A.N."/>
            <person name="O'Donnell K."/>
            <person name="Stajich J.E."/>
            <person name="Bonito G."/>
        </authorList>
    </citation>
    <scope>NUCLEOTIDE SEQUENCE</scope>
    <source>
        <strain evidence="4">KOD1015</strain>
    </source>
</reference>
<dbReference type="Proteomes" id="UP000780801">
    <property type="component" value="Unassembled WGS sequence"/>
</dbReference>
<feature type="chain" id="PRO_5040516912" evidence="3">
    <location>
        <begin position="24"/>
        <end position="173"/>
    </location>
</feature>
<dbReference type="EMBL" id="JAABOA010003150">
    <property type="protein sequence ID" value="KAF9578979.1"/>
    <property type="molecule type" value="Genomic_DNA"/>
</dbReference>
<evidence type="ECO:0000256" key="1">
    <source>
        <dbReference type="SAM" id="MobiDB-lite"/>
    </source>
</evidence>
<keyword evidence="3" id="KW-0732">Signal</keyword>
<organism evidence="4 5">
    <name type="scientific">Lunasporangiospora selenospora</name>
    <dbReference type="NCBI Taxonomy" id="979761"/>
    <lineage>
        <taxon>Eukaryota</taxon>
        <taxon>Fungi</taxon>
        <taxon>Fungi incertae sedis</taxon>
        <taxon>Mucoromycota</taxon>
        <taxon>Mortierellomycotina</taxon>
        <taxon>Mortierellomycetes</taxon>
        <taxon>Mortierellales</taxon>
        <taxon>Mortierellaceae</taxon>
        <taxon>Lunasporangiospora</taxon>
    </lineage>
</organism>
<evidence type="ECO:0000256" key="3">
    <source>
        <dbReference type="SAM" id="SignalP"/>
    </source>
</evidence>
<evidence type="ECO:0000256" key="2">
    <source>
        <dbReference type="SAM" id="Phobius"/>
    </source>
</evidence>
<keyword evidence="5" id="KW-1185">Reference proteome</keyword>
<accession>A0A9P6KB70</accession>
<dbReference type="OrthoDB" id="2434883at2759"/>
<gene>
    <name evidence="4" type="ORF">BGW38_004964</name>
</gene>
<dbReference type="AlphaFoldDB" id="A0A9P6KB70"/>
<evidence type="ECO:0000313" key="4">
    <source>
        <dbReference type="EMBL" id="KAF9578979.1"/>
    </source>
</evidence>
<feature type="transmembrane region" description="Helical" evidence="2">
    <location>
        <begin position="148"/>
        <end position="170"/>
    </location>
</feature>
<name>A0A9P6KB70_9FUNG</name>
<keyword evidence="2" id="KW-0812">Transmembrane</keyword>
<feature type="signal peptide" evidence="3">
    <location>
        <begin position="1"/>
        <end position="23"/>
    </location>
</feature>
<keyword evidence="2" id="KW-1133">Transmembrane helix</keyword>